<feature type="region of interest" description="Disordered" evidence="2">
    <location>
        <begin position="22"/>
        <end position="72"/>
    </location>
</feature>
<feature type="region of interest" description="Disordered" evidence="2">
    <location>
        <begin position="445"/>
        <end position="513"/>
    </location>
</feature>
<accession>A0A087G2L4</accession>
<dbReference type="PANTHER" id="PTHR31099">
    <property type="entry name" value="OS06G0165300 PROTEIN"/>
    <property type="match status" value="1"/>
</dbReference>
<feature type="compositionally biased region" description="Low complexity" evidence="2">
    <location>
        <begin position="416"/>
        <end position="428"/>
    </location>
</feature>
<feature type="compositionally biased region" description="Basic and acidic residues" evidence="2">
    <location>
        <begin position="855"/>
        <end position="872"/>
    </location>
</feature>
<sequence length="872" mass="96421">MSHSSSSFTKFLESVLEPRTADVGDAEHRAEKACSDAGSSSWLRPCSKQRDESHFLEERTAGGSESPLLIDEPISVGQIRIDELADEAPTLVDVKAEMEEFDNAVEQRRLDRLSGSRRRAPRRSRKKPRPKKFKIPDPPGSTISNEKSLGVMRRKCSISDEIELRLPSPSDRANQPPEGYFTLYESFFDVAYLWFPIPLVILEFLAKFYVSISQITPRGIGHLVGYLVQSYECEEELTVHHLRNYLDLLCSPPKDKMLYYISPRKDFRIFNGFVSKDRQWADLFFYVPVCSETLGEGVDLIRTRWTRKVSNVILKTPDNTQAVHTLLASQGCNWDKHFSLRRVEKARAFFGGSSVSSFFFPDSPKVDQSEMGKRYFRDLAAGSAGTSKASVPPRDSSAPRATSTPSAAHDLVPSASVVPNPTPSNTVPLPKKSARVSSSLVLAMPASDPKAARPSVPLAVSRSGDDVRRKAKGKSQDVAGADHRGNESQSADGREPKRPRTDPPSPIKVSQSVFDDDSAAARLFGTLAFPDDPCGPVQGSSSSSTMSRAGLRFLAFVNRVCHELEDEAKRHKLRADVCAKGESVAKAERNKYADKLERRNKELEKDLGDNERLRAENEELSRKLEVAEKSASNSLNCLSDRNAQVTALKAKVRKKRTELKTAKVLIVDLYEQFAAARAKLEELKGVPQDRMVFQIQREANLDFVKHLMGLIPERKVPRLEDELASLTADVEAHAGDEEYFDKLMESLGECLDVVLPEFAKPSTRNQDVPLERLAADAGIANVSGSHMLSESADGLLYEMRIDSAGLLKDLMISEDGRMSFAGEDEVEETTVAVEHNLAEGTETAGAEKIATGDDGTEKADSEKAGEDEEAHS</sequence>
<evidence type="ECO:0000256" key="1">
    <source>
        <dbReference type="SAM" id="Coils"/>
    </source>
</evidence>
<dbReference type="EMBL" id="KL972018">
    <property type="protein sequence ID" value="KFK24116.1"/>
    <property type="molecule type" value="Genomic_DNA"/>
</dbReference>
<feature type="compositionally biased region" description="Low complexity" evidence="2">
    <location>
        <begin position="396"/>
        <end position="408"/>
    </location>
</feature>
<feature type="compositionally biased region" description="Basic and acidic residues" evidence="2">
    <location>
        <begin position="22"/>
        <end position="34"/>
    </location>
</feature>
<feature type="region of interest" description="Disordered" evidence="2">
    <location>
        <begin position="837"/>
        <end position="872"/>
    </location>
</feature>
<dbReference type="Proteomes" id="UP000029120">
    <property type="component" value="Unassembled WGS sequence"/>
</dbReference>
<feature type="coiled-coil region" evidence="1">
    <location>
        <begin position="554"/>
        <end position="630"/>
    </location>
</feature>
<feature type="region of interest" description="Disordered" evidence="2">
    <location>
        <begin position="106"/>
        <end position="146"/>
    </location>
</feature>
<feature type="region of interest" description="Disordered" evidence="2">
    <location>
        <begin position="382"/>
        <end position="431"/>
    </location>
</feature>
<dbReference type="PANTHER" id="PTHR31099:SF49">
    <property type="entry name" value="MYOSIN HEAVY CHAIN-LIKE PROTEIN"/>
    <property type="match status" value="1"/>
</dbReference>
<reference evidence="4" key="1">
    <citation type="journal article" date="2015" name="Nat. Plants">
        <title>Genome expansion of Arabis alpina linked with retrotransposition and reduced symmetric DNA methylation.</title>
        <authorList>
            <person name="Willing E.M."/>
            <person name="Rawat V."/>
            <person name="Mandakova T."/>
            <person name="Maumus F."/>
            <person name="James G.V."/>
            <person name="Nordstroem K.J."/>
            <person name="Becker C."/>
            <person name="Warthmann N."/>
            <person name="Chica C."/>
            <person name="Szarzynska B."/>
            <person name="Zytnicki M."/>
            <person name="Albani M.C."/>
            <person name="Kiefer C."/>
            <person name="Bergonzi S."/>
            <person name="Castaings L."/>
            <person name="Mateos J.L."/>
            <person name="Berns M.C."/>
            <person name="Bujdoso N."/>
            <person name="Piofczyk T."/>
            <person name="de Lorenzo L."/>
            <person name="Barrero-Sicilia C."/>
            <person name="Mateos I."/>
            <person name="Piednoel M."/>
            <person name="Hagmann J."/>
            <person name="Chen-Min-Tao R."/>
            <person name="Iglesias-Fernandez R."/>
            <person name="Schuster S.C."/>
            <person name="Alonso-Blanco C."/>
            <person name="Roudier F."/>
            <person name="Carbonero P."/>
            <person name="Paz-Ares J."/>
            <person name="Davis S.J."/>
            <person name="Pecinka A."/>
            <person name="Quesneville H."/>
            <person name="Colot V."/>
            <person name="Lysak M.A."/>
            <person name="Weigel D."/>
            <person name="Coupland G."/>
            <person name="Schneeberger K."/>
        </authorList>
    </citation>
    <scope>NUCLEOTIDE SEQUENCE [LARGE SCALE GENOMIC DNA]</scope>
    <source>
        <strain evidence="4">cv. Pajares</strain>
    </source>
</reference>
<keyword evidence="4" id="KW-1185">Reference proteome</keyword>
<evidence type="ECO:0000256" key="2">
    <source>
        <dbReference type="SAM" id="MobiDB-lite"/>
    </source>
</evidence>
<dbReference type="AlphaFoldDB" id="A0A087G2L4"/>
<name>A0A087G2L4_ARAAL</name>
<feature type="compositionally biased region" description="Basic residues" evidence="2">
    <location>
        <begin position="115"/>
        <end position="133"/>
    </location>
</feature>
<proteinExistence type="predicted"/>
<dbReference type="Gramene" id="KFK24116">
    <property type="protein sequence ID" value="KFK24116"/>
    <property type="gene ID" value="AALP_AAs67346U000200"/>
</dbReference>
<evidence type="ECO:0000313" key="3">
    <source>
        <dbReference type="EMBL" id="KFK24116.1"/>
    </source>
</evidence>
<evidence type="ECO:0008006" key="5">
    <source>
        <dbReference type="Google" id="ProtNLM"/>
    </source>
</evidence>
<dbReference type="OrthoDB" id="1114078at2759"/>
<feature type="compositionally biased region" description="Basic and acidic residues" evidence="2">
    <location>
        <begin position="48"/>
        <end position="60"/>
    </location>
</feature>
<gene>
    <name evidence="3" type="ORF">AALP_AAs67346U000200</name>
</gene>
<organism evidence="3 4">
    <name type="scientific">Arabis alpina</name>
    <name type="common">Alpine rock-cress</name>
    <dbReference type="NCBI Taxonomy" id="50452"/>
    <lineage>
        <taxon>Eukaryota</taxon>
        <taxon>Viridiplantae</taxon>
        <taxon>Streptophyta</taxon>
        <taxon>Embryophyta</taxon>
        <taxon>Tracheophyta</taxon>
        <taxon>Spermatophyta</taxon>
        <taxon>Magnoliopsida</taxon>
        <taxon>eudicotyledons</taxon>
        <taxon>Gunneridae</taxon>
        <taxon>Pentapetalae</taxon>
        <taxon>rosids</taxon>
        <taxon>malvids</taxon>
        <taxon>Brassicales</taxon>
        <taxon>Brassicaceae</taxon>
        <taxon>Arabideae</taxon>
        <taxon>Arabis</taxon>
    </lineage>
</organism>
<dbReference type="OMA" id="YALMAEN"/>
<feature type="compositionally biased region" description="Basic and acidic residues" evidence="2">
    <location>
        <begin position="480"/>
        <end position="501"/>
    </location>
</feature>
<evidence type="ECO:0000313" key="4">
    <source>
        <dbReference type="Proteomes" id="UP000029120"/>
    </source>
</evidence>
<keyword evidence="1" id="KW-0175">Coiled coil</keyword>
<protein>
    <recommendedName>
        <fullName evidence="5">Transposase (Putative), gypsy type</fullName>
    </recommendedName>
</protein>